<dbReference type="InterPro" id="IPR011059">
    <property type="entry name" value="Metal-dep_hydrolase_composite"/>
</dbReference>
<dbReference type="PANTHER" id="PTHR32027">
    <property type="entry name" value="CYTOSINE DEAMINASE"/>
    <property type="match status" value="1"/>
</dbReference>
<dbReference type="InterPro" id="IPR032466">
    <property type="entry name" value="Metal_Hydrolase"/>
</dbReference>
<reference evidence="2 3" key="1">
    <citation type="submission" date="2020-08" db="EMBL/GenBank/DDBJ databases">
        <title>Sequencing the genomes of 1000 actinobacteria strains.</title>
        <authorList>
            <person name="Klenk H.-P."/>
        </authorList>
    </citation>
    <scope>NUCLEOTIDE SEQUENCE [LARGE SCALE GENOMIC DNA]</scope>
    <source>
        <strain evidence="2 3">DSM 28967</strain>
    </source>
</reference>
<dbReference type="InterPro" id="IPR013108">
    <property type="entry name" value="Amidohydro_3"/>
</dbReference>
<dbReference type="Pfam" id="PF07969">
    <property type="entry name" value="Amidohydro_3"/>
    <property type="match status" value="1"/>
</dbReference>
<accession>A0A7W9JGN2</accession>
<dbReference type="GO" id="GO:0004131">
    <property type="term" value="F:cytosine deaminase activity"/>
    <property type="evidence" value="ECO:0007669"/>
    <property type="project" value="UniProtKB-EC"/>
</dbReference>
<dbReference type="SUPFAM" id="SSF51556">
    <property type="entry name" value="Metallo-dependent hydrolases"/>
    <property type="match status" value="1"/>
</dbReference>
<protein>
    <submittedName>
        <fullName evidence="2">Cytosine deaminase</fullName>
        <ecNumber evidence="2">3.5.4.1</ecNumber>
    </submittedName>
</protein>
<evidence type="ECO:0000313" key="3">
    <source>
        <dbReference type="Proteomes" id="UP000549971"/>
    </source>
</evidence>
<dbReference type="PANTHER" id="PTHR32027:SF9">
    <property type="entry name" value="BLL3847 PROTEIN"/>
    <property type="match status" value="1"/>
</dbReference>
<keyword evidence="2" id="KW-0378">Hydrolase</keyword>
<dbReference type="EMBL" id="JACHMY010000001">
    <property type="protein sequence ID" value="MBB5841610.1"/>
    <property type="molecule type" value="Genomic_DNA"/>
</dbReference>
<dbReference type="Gene3D" id="3.20.20.140">
    <property type="entry name" value="Metal-dependent hydrolases"/>
    <property type="match status" value="1"/>
</dbReference>
<gene>
    <name evidence="2" type="ORF">HDA39_008344</name>
</gene>
<dbReference type="AlphaFoldDB" id="A0A7W9JGN2"/>
<feature type="domain" description="Amidohydrolase 3" evidence="1">
    <location>
        <begin position="157"/>
        <end position="388"/>
    </location>
</feature>
<dbReference type="InterPro" id="IPR052349">
    <property type="entry name" value="Metallo-hydrolase_Enzymes"/>
</dbReference>
<dbReference type="Proteomes" id="UP000549971">
    <property type="component" value="Unassembled WGS sequence"/>
</dbReference>
<dbReference type="Gene3D" id="2.30.40.10">
    <property type="entry name" value="Urease, subunit C, domain 1"/>
    <property type="match status" value="1"/>
</dbReference>
<organism evidence="2 3">
    <name type="scientific">Kribbella italica</name>
    <dbReference type="NCBI Taxonomy" id="1540520"/>
    <lineage>
        <taxon>Bacteria</taxon>
        <taxon>Bacillati</taxon>
        <taxon>Actinomycetota</taxon>
        <taxon>Actinomycetes</taxon>
        <taxon>Propionibacteriales</taxon>
        <taxon>Kribbellaceae</taxon>
        <taxon>Kribbella</taxon>
    </lineage>
</organism>
<keyword evidence="3" id="KW-1185">Reference proteome</keyword>
<evidence type="ECO:0000313" key="2">
    <source>
        <dbReference type="EMBL" id="MBB5841610.1"/>
    </source>
</evidence>
<proteinExistence type="predicted"/>
<evidence type="ECO:0000259" key="1">
    <source>
        <dbReference type="Pfam" id="PF07969"/>
    </source>
</evidence>
<name>A0A7W9JGN2_9ACTN</name>
<dbReference type="EC" id="3.5.4.1" evidence="2"/>
<comment type="caution">
    <text evidence="2">The sequence shown here is derived from an EMBL/GenBank/DDBJ whole genome shotgun (WGS) entry which is preliminary data.</text>
</comment>
<sequence length="400" mass="42570">MNVLSGAQLADGNVVDVLVDGEYVRGVGPAGSLRDHPGEHTDLRGFLLVEATVEPHAHLDKTRTWDDVGCTSGELTDAVAAWHHWSANRHQEDVRRRADLTLTEMLANGTTVVRTHVDVLPGPDPLVAVRALLALRDDWRDRLDLQIVPLLFDWTPDEIALEAVSAGVDLIGGCPHLAADPAQETHRLVMLAERCELGLDLHVDESLDPTVRTLAVLANLVTERGFPHPVTAGHCVSLGQLPPEDLRATIEVVADAGIQVVALPQTNLYLQGRGLPNPQPRGLTAVSALAAAGVTVAGGGDNIADPFNPMGRADALETASLLVTAAHLPVPMAFEAVSRSARRVVDDGPAGPEAGRRADLLAIRAATLADAVGRAPVERIVWRAGREVARTTVLRQVAEQ</sequence>
<dbReference type="RefSeq" id="WP_184805190.1">
    <property type="nucleotide sequence ID" value="NZ_JACHMY010000001.1"/>
</dbReference>